<gene>
    <name evidence="2" type="ORF">SDRG_09773</name>
</gene>
<feature type="region of interest" description="Disordered" evidence="1">
    <location>
        <begin position="133"/>
        <end position="238"/>
    </location>
</feature>
<dbReference type="GeneID" id="19950500"/>
<dbReference type="EMBL" id="JH767163">
    <property type="protein sequence ID" value="EQC32446.1"/>
    <property type="molecule type" value="Genomic_DNA"/>
</dbReference>
<evidence type="ECO:0000313" key="3">
    <source>
        <dbReference type="Proteomes" id="UP000030762"/>
    </source>
</evidence>
<dbReference type="Proteomes" id="UP000030762">
    <property type="component" value="Unassembled WGS sequence"/>
</dbReference>
<reference evidence="2 3" key="1">
    <citation type="submission" date="2012-04" db="EMBL/GenBank/DDBJ databases">
        <title>The Genome Sequence of Saprolegnia declina VS20.</title>
        <authorList>
            <consortium name="The Broad Institute Genome Sequencing Platform"/>
            <person name="Russ C."/>
            <person name="Nusbaum C."/>
            <person name="Tyler B."/>
            <person name="van West P."/>
            <person name="Dieguez-Uribeondo J."/>
            <person name="de Bruijn I."/>
            <person name="Tripathy S."/>
            <person name="Jiang R."/>
            <person name="Young S.K."/>
            <person name="Zeng Q."/>
            <person name="Gargeya S."/>
            <person name="Fitzgerald M."/>
            <person name="Haas B."/>
            <person name="Abouelleil A."/>
            <person name="Alvarado L."/>
            <person name="Arachchi H.M."/>
            <person name="Berlin A."/>
            <person name="Chapman S.B."/>
            <person name="Goldberg J."/>
            <person name="Griggs A."/>
            <person name="Gujja S."/>
            <person name="Hansen M."/>
            <person name="Howarth C."/>
            <person name="Imamovic A."/>
            <person name="Larimer J."/>
            <person name="McCowen C."/>
            <person name="Montmayeur A."/>
            <person name="Murphy C."/>
            <person name="Neiman D."/>
            <person name="Pearson M."/>
            <person name="Priest M."/>
            <person name="Roberts A."/>
            <person name="Saif S."/>
            <person name="Shea T."/>
            <person name="Sisk P."/>
            <person name="Sykes S."/>
            <person name="Wortman J."/>
            <person name="Nusbaum C."/>
            <person name="Birren B."/>
        </authorList>
    </citation>
    <scope>NUCLEOTIDE SEQUENCE [LARGE SCALE GENOMIC DNA]</scope>
    <source>
        <strain evidence="2 3">VS20</strain>
    </source>
</reference>
<evidence type="ECO:0000313" key="2">
    <source>
        <dbReference type="EMBL" id="EQC32446.1"/>
    </source>
</evidence>
<dbReference type="VEuPathDB" id="FungiDB:SDRG_09773"/>
<feature type="region of interest" description="Disordered" evidence="1">
    <location>
        <begin position="40"/>
        <end position="70"/>
    </location>
</feature>
<sequence>MTSDPTPSTDAVAALEAELAALKLAYKQLEAENAELKALIAQSEKDKKPQPDAATDEPETAASQLSNALGRIKNAVVSKTPAAFRRNESSSPPVETVVVETAVVEPAAPTAEPVRRSSFLNYAVASIKGRLGLPGVTVGSKSDTNDGATDAVDSTTAGASDVARSASDAIDTTTVAAETKNIAVHTTTDAAEDASEPTKKSTESTVAGTMDVAEPTPDAVKSTDIDQPAAASGASSQL</sequence>
<accession>T0QCN6</accession>
<organism evidence="2 3">
    <name type="scientific">Saprolegnia diclina (strain VS20)</name>
    <dbReference type="NCBI Taxonomy" id="1156394"/>
    <lineage>
        <taxon>Eukaryota</taxon>
        <taxon>Sar</taxon>
        <taxon>Stramenopiles</taxon>
        <taxon>Oomycota</taxon>
        <taxon>Saprolegniomycetes</taxon>
        <taxon>Saprolegniales</taxon>
        <taxon>Saprolegniaceae</taxon>
        <taxon>Saprolegnia</taxon>
    </lineage>
</organism>
<dbReference type="InParanoid" id="T0QCN6"/>
<keyword evidence="3" id="KW-1185">Reference proteome</keyword>
<proteinExistence type="predicted"/>
<dbReference type="OrthoDB" id="10508258at2759"/>
<protein>
    <submittedName>
        <fullName evidence="2">Uncharacterized protein</fullName>
    </submittedName>
</protein>
<dbReference type="AlphaFoldDB" id="T0QCN6"/>
<feature type="compositionally biased region" description="Polar residues" evidence="1">
    <location>
        <begin position="139"/>
        <end position="158"/>
    </location>
</feature>
<name>T0QCN6_SAPDV</name>
<evidence type="ECO:0000256" key="1">
    <source>
        <dbReference type="SAM" id="MobiDB-lite"/>
    </source>
</evidence>
<dbReference type="RefSeq" id="XP_008613947.1">
    <property type="nucleotide sequence ID" value="XM_008615725.1"/>
</dbReference>